<evidence type="ECO:0000313" key="3">
    <source>
        <dbReference type="Proteomes" id="UP001151760"/>
    </source>
</evidence>
<feature type="region of interest" description="Disordered" evidence="1">
    <location>
        <begin position="84"/>
        <end position="111"/>
    </location>
</feature>
<proteinExistence type="predicted"/>
<organism evidence="2 3">
    <name type="scientific">Tanacetum coccineum</name>
    <dbReference type="NCBI Taxonomy" id="301880"/>
    <lineage>
        <taxon>Eukaryota</taxon>
        <taxon>Viridiplantae</taxon>
        <taxon>Streptophyta</taxon>
        <taxon>Embryophyta</taxon>
        <taxon>Tracheophyta</taxon>
        <taxon>Spermatophyta</taxon>
        <taxon>Magnoliopsida</taxon>
        <taxon>eudicotyledons</taxon>
        <taxon>Gunneridae</taxon>
        <taxon>Pentapetalae</taxon>
        <taxon>asterids</taxon>
        <taxon>campanulids</taxon>
        <taxon>Asterales</taxon>
        <taxon>Asteraceae</taxon>
        <taxon>Asteroideae</taxon>
        <taxon>Anthemideae</taxon>
        <taxon>Anthemidinae</taxon>
        <taxon>Tanacetum</taxon>
    </lineage>
</organism>
<protein>
    <submittedName>
        <fullName evidence="2">Uncharacterized protein</fullName>
    </submittedName>
</protein>
<evidence type="ECO:0000313" key="2">
    <source>
        <dbReference type="EMBL" id="GJS60765.1"/>
    </source>
</evidence>
<name>A0ABQ4X6B7_9ASTR</name>
<feature type="compositionally biased region" description="Polar residues" evidence="1">
    <location>
        <begin position="290"/>
        <end position="307"/>
    </location>
</feature>
<feature type="compositionally biased region" description="Basic residues" evidence="1">
    <location>
        <begin position="99"/>
        <end position="109"/>
    </location>
</feature>
<gene>
    <name evidence="2" type="ORF">Tco_0655549</name>
</gene>
<accession>A0ABQ4X6B7</accession>
<sequence>MVVKKETTVYCHQCHHYHPQSEVITCSGRCVLKYGLKCLARKYKETVPHRISIAHTLDLSAIAESSFDLLTVESSAVTEQKRAERRPTLKSFDAEQLKKKNKPRTKHSERKSEGQLFAIIRLMLQNMPSRSRSTTLFAFLVQGSSLLFLASAAYDWVNVRTLEASVIKPLIGGKCLQWQMSVKRGTLTLFHSYNVMAYDNAVSAVGKLFHFHRDSIDSAQVRKRRKGLFRAPTINNLLPTKLFLFFVGGDLASDQSQSANSIFCRQYSTRHTTTPTLAVKRLSAPAAPSNEVSIEQSISCHPNTQTR</sequence>
<evidence type="ECO:0000256" key="1">
    <source>
        <dbReference type="SAM" id="MobiDB-lite"/>
    </source>
</evidence>
<dbReference type="EMBL" id="BQNB010009243">
    <property type="protein sequence ID" value="GJS60765.1"/>
    <property type="molecule type" value="Genomic_DNA"/>
</dbReference>
<reference evidence="2" key="2">
    <citation type="submission" date="2022-01" db="EMBL/GenBank/DDBJ databases">
        <authorList>
            <person name="Yamashiro T."/>
            <person name="Shiraishi A."/>
            <person name="Satake H."/>
            <person name="Nakayama K."/>
        </authorList>
    </citation>
    <scope>NUCLEOTIDE SEQUENCE</scope>
</reference>
<feature type="compositionally biased region" description="Basic and acidic residues" evidence="1">
    <location>
        <begin position="84"/>
        <end position="98"/>
    </location>
</feature>
<keyword evidence="3" id="KW-1185">Reference proteome</keyword>
<reference evidence="2" key="1">
    <citation type="journal article" date="2022" name="Int. J. Mol. Sci.">
        <title>Draft Genome of Tanacetum Coccineum: Genomic Comparison of Closely Related Tanacetum-Family Plants.</title>
        <authorList>
            <person name="Yamashiro T."/>
            <person name="Shiraishi A."/>
            <person name="Nakayama K."/>
            <person name="Satake H."/>
        </authorList>
    </citation>
    <scope>NUCLEOTIDE SEQUENCE</scope>
</reference>
<feature type="region of interest" description="Disordered" evidence="1">
    <location>
        <begin position="288"/>
        <end position="307"/>
    </location>
</feature>
<dbReference type="Proteomes" id="UP001151760">
    <property type="component" value="Unassembled WGS sequence"/>
</dbReference>
<comment type="caution">
    <text evidence="2">The sequence shown here is derived from an EMBL/GenBank/DDBJ whole genome shotgun (WGS) entry which is preliminary data.</text>
</comment>